<dbReference type="PANTHER" id="PTHR36452:SF1">
    <property type="entry name" value="DUF2461 DOMAIN-CONTAINING PROTEIN"/>
    <property type="match status" value="1"/>
</dbReference>
<protein>
    <submittedName>
        <fullName evidence="2">TIGR02453 family protein</fullName>
    </submittedName>
</protein>
<dbReference type="InterPro" id="IPR012808">
    <property type="entry name" value="CHP02453"/>
</dbReference>
<gene>
    <name evidence="1" type="ORF">CH360_16310</name>
    <name evidence="2" type="ORF">CH373_16110</name>
</gene>
<dbReference type="OrthoDB" id="9794241at2"/>
<evidence type="ECO:0000313" key="4">
    <source>
        <dbReference type="Proteomes" id="UP000231990"/>
    </source>
</evidence>
<dbReference type="EMBL" id="NPDZ01000013">
    <property type="protein sequence ID" value="PJZ72119.1"/>
    <property type="molecule type" value="Genomic_DNA"/>
</dbReference>
<dbReference type="InterPro" id="IPR015996">
    <property type="entry name" value="UCP028451"/>
</dbReference>
<dbReference type="AlphaFoldDB" id="A0A2M9ZJ94"/>
<comment type="caution">
    <text evidence="2">The sequence shown here is derived from an EMBL/GenBank/DDBJ whole genome shotgun (WGS) entry which is preliminary data.</text>
</comment>
<name>A0A2M9ZJ94_9LEPT</name>
<accession>A0A2M9ZJ94</accession>
<evidence type="ECO:0000313" key="2">
    <source>
        <dbReference type="EMBL" id="PJZ72119.1"/>
    </source>
</evidence>
<dbReference type="PIRSF" id="PIRSF028451">
    <property type="entry name" value="UCP028451"/>
    <property type="match status" value="1"/>
</dbReference>
<evidence type="ECO:0000313" key="3">
    <source>
        <dbReference type="Proteomes" id="UP000231962"/>
    </source>
</evidence>
<sequence length="216" mass="24934">MLQKSTLDFLKSLAKNNNKLWFEKNKESFQSAKEDFELMITELIAKLSKLNPPLAHIDPKKCIFRIYRDVRFSKNKDPYKTNFGAAISETGKGLDRALFYLHVQPGNESFLAGGLYMPESKKLQAVRTKILKDPKKWEKLISESKFKKTFGGLSDMKLKTVPRGFAKDHPMAETLKYTSYVVERKLEDATLLSKNLITMCADSYKLLLPFNQYFNE</sequence>
<dbReference type="EMBL" id="NPDY01000023">
    <property type="protein sequence ID" value="PJZ68420.1"/>
    <property type="molecule type" value="Genomic_DNA"/>
</dbReference>
<dbReference type="Proteomes" id="UP000231990">
    <property type="component" value="Unassembled WGS sequence"/>
</dbReference>
<organism evidence="2 4">
    <name type="scientific">Leptospira perolatii</name>
    <dbReference type="NCBI Taxonomy" id="2023191"/>
    <lineage>
        <taxon>Bacteria</taxon>
        <taxon>Pseudomonadati</taxon>
        <taxon>Spirochaetota</taxon>
        <taxon>Spirochaetia</taxon>
        <taxon>Leptospirales</taxon>
        <taxon>Leptospiraceae</taxon>
        <taxon>Leptospira</taxon>
    </lineage>
</organism>
<proteinExistence type="predicted"/>
<dbReference type="NCBIfam" id="TIGR02453">
    <property type="entry name" value="TIGR02453 family protein"/>
    <property type="match status" value="1"/>
</dbReference>
<dbReference type="PANTHER" id="PTHR36452">
    <property type="entry name" value="CHROMOSOME 12, WHOLE GENOME SHOTGUN SEQUENCE"/>
    <property type="match status" value="1"/>
</dbReference>
<keyword evidence="3" id="KW-1185">Reference proteome</keyword>
<dbReference type="Pfam" id="PF09365">
    <property type="entry name" value="DUF2461"/>
    <property type="match status" value="1"/>
</dbReference>
<reference evidence="3 4" key="1">
    <citation type="submission" date="2017-07" db="EMBL/GenBank/DDBJ databases">
        <title>Leptospira spp. isolated from tropical soils.</title>
        <authorList>
            <person name="Thibeaux R."/>
            <person name="Iraola G."/>
            <person name="Ferres I."/>
            <person name="Bierque E."/>
            <person name="Girault D."/>
            <person name="Soupe-Gilbert M.-E."/>
            <person name="Picardeau M."/>
            <person name="Goarant C."/>
        </authorList>
    </citation>
    <scope>NUCLEOTIDE SEQUENCE [LARGE SCALE GENOMIC DNA]</scope>
    <source>
        <strain evidence="2 4">FH1-B-B1</strain>
        <strain evidence="1 3">FH1-B-C1</strain>
    </source>
</reference>
<dbReference type="Proteomes" id="UP000231962">
    <property type="component" value="Unassembled WGS sequence"/>
</dbReference>
<evidence type="ECO:0000313" key="1">
    <source>
        <dbReference type="EMBL" id="PJZ68420.1"/>
    </source>
</evidence>
<dbReference type="RefSeq" id="WP_100715124.1">
    <property type="nucleotide sequence ID" value="NZ_NPDY01000023.1"/>
</dbReference>